<feature type="compositionally biased region" description="Basic and acidic residues" evidence="1">
    <location>
        <begin position="1"/>
        <end position="21"/>
    </location>
</feature>
<protein>
    <submittedName>
        <fullName evidence="2">Uncharacterized protein</fullName>
    </submittedName>
</protein>
<feature type="compositionally biased region" description="Low complexity" evidence="1">
    <location>
        <begin position="70"/>
        <end position="80"/>
    </location>
</feature>
<feature type="region of interest" description="Disordered" evidence="1">
    <location>
        <begin position="417"/>
        <end position="552"/>
    </location>
</feature>
<name>A0A292PY55_9PEZI</name>
<dbReference type="AlphaFoldDB" id="A0A292PY55"/>
<feature type="compositionally biased region" description="Polar residues" evidence="1">
    <location>
        <begin position="258"/>
        <end position="284"/>
    </location>
</feature>
<feature type="region of interest" description="Disordered" evidence="1">
    <location>
        <begin position="1"/>
        <end position="119"/>
    </location>
</feature>
<feature type="compositionally biased region" description="Basic and acidic residues" evidence="1">
    <location>
        <begin position="540"/>
        <end position="552"/>
    </location>
</feature>
<evidence type="ECO:0000313" key="3">
    <source>
        <dbReference type="Proteomes" id="UP001412239"/>
    </source>
</evidence>
<proteinExistence type="predicted"/>
<feature type="region of interest" description="Disordered" evidence="1">
    <location>
        <begin position="180"/>
        <end position="298"/>
    </location>
</feature>
<feature type="compositionally biased region" description="Polar residues" evidence="1">
    <location>
        <begin position="207"/>
        <end position="217"/>
    </location>
</feature>
<organism evidence="2 3">
    <name type="scientific">Tuber aestivum</name>
    <name type="common">summer truffle</name>
    <dbReference type="NCBI Taxonomy" id="59557"/>
    <lineage>
        <taxon>Eukaryota</taxon>
        <taxon>Fungi</taxon>
        <taxon>Dikarya</taxon>
        <taxon>Ascomycota</taxon>
        <taxon>Pezizomycotina</taxon>
        <taxon>Pezizomycetes</taxon>
        <taxon>Pezizales</taxon>
        <taxon>Tuberaceae</taxon>
        <taxon>Tuber</taxon>
    </lineage>
</organism>
<gene>
    <name evidence="2" type="ORF">GSTUAT00003454001</name>
</gene>
<reference evidence="2" key="1">
    <citation type="submission" date="2015-10" db="EMBL/GenBank/DDBJ databases">
        <authorList>
            <person name="Regsiter A."/>
            <person name="william w."/>
        </authorList>
    </citation>
    <scope>NUCLEOTIDE SEQUENCE</scope>
    <source>
        <strain evidence="2">Montdore</strain>
    </source>
</reference>
<accession>A0A292PY55</accession>
<evidence type="ECO:0000313" key="2">
    <source>
        <dbReference type="EMBL" id="CUS12489.1"/>
    </source>
</evidence>
<keyword evidence="3" id="KW-1185">Reference proteome</keyword>
<dbReference type="EMBL" id="LN890990">
    <property type="protein sequence ID" value="CUS12489.1"/>
    <property type="molecule type" value="Genomic_DNA"/>
</dbReference>
<dbReference type="Proteomes" id="UP001412239">
    <property type="component" value="Unassembled WGS sequence"/>
</dbReference>
<feature type="compositionally biased region" description="Gly residues" evidence="1">
    <location>
        <begin position="190"/>
        <end position="201"/>
    </location>
</feature>
<evidence type="ECO:0000256" key="1">
    <source>
        <dbReference type="SAM" id="MobiDB-lite"/>
    </source>
</evidence>
<sequence length="552" mass="59768">MAPNKKDKGKQKADDSGKVDGESSWFGPSSEFREETLIPLAEAQGTDTVENSARPPISGKYRLRCGSGRGESLASSSSSSARVIDKQKGVQQDLRALDSEFGGGPGHRRIRSEISGSYQTGRMQDLGQRYSATFNQDEGDGADSNGASVRRGKGAFYFGDIPLPSTHRIYKSGLGWIPEGEETSFPLGQAGSGSLGSGAGRSGDSNIVRSKSFNGHPSRSFESDGNVKFSSSSGGWRRDQGKALTSSGDTNYRDMPSKSGSSSYLSRPPATSKQGNQPHMSNALENLYSKPDYPGEQAAGDYVSDATGYDVSSDGPLLTLLCDRVIKESQRCNELSSELESAGRRLARAEYENHVRERAIGELSLELRLMGPRLDLNEAQRIVHRDVASILASGGTPPLDITLGGWTYIRVGEPGEGWVGDSYTPVQPFPPGRRPYPGDRQPSPTLPAPSKLASREGDGRSARLQPSPERPSGMGNFRLSPPNLSPHKRHTWSGNRRSSPGKSSPRKRLPREGFFVSPVRPVHRHDDASASPGISYLNWRADEEEKQRRAKS</sequence>
<feature type="compositionally biased region" description="Low complexity" evidence="1">
    <location>
        <begin position="493"/>
        <end position="503"/>
    </location>
</feature>